<accession>A0A418XZC1</accession>
<evidence type="ECO:0000256" key="7">
    <source>
        <dbReference type="ARBA" id="ARBA00048558"/>
    </source>
</evidence>
<protein>
    <recommendedName>
        <fullName evidence="4 8">Methionyl-tRNA formyltransferase</fullName>
        <ecNumber evidence="3 8">2.1.2.9</ecNumber>
    </recommendedName>
</protein>
<dbReference type="AlphaFoldDB" id="A0A418XZC1"/>
<dbReference type="OrthoDB" id="9802815at2"/>
<dbReference type="InterPro" id="IPR005794">
    <property type="entry name" value="Fmt"/>
</dbReference>
<dbReference type="PROSITE" id="PS00373">
    <property type="entry name" value="GART"/>
    <property type="match status" value="1"/>
</dbReference>
<dbReference type="NCBIfam" id="TIGR00460">
    <property type="entry name" value="fmt"/>
    <property type="match status" value="1"/>
</dbReference>
<feature type="binding site" evidence="8">
    <location>
        <begin position="112"/>
        <end position="115"/>
    </location>
    <ligand>
        <name>(6S)-5,6,7,8-tetrahydrofolate</name>
        <dbReference type="ChEBI" id="CHEBI:57453"/>
    </ligand>
</feature>
<dbReference type="SUPFAM" id="SSF50486">
    <property type="entry name" value="FMT C-terminal domain-like"/>
    <property type="match status" value="1"/>
</dbReference>
<evidence type="ECO:0000313" key="11">
    <source>
        <dbReference type="EMBL" id="RJG18380.1"/>
    </source>
</evidence>
<dbReference type="RefSeq" id="WP_022985797.1">
    <property type="nucleotide sequence ID" value="NZ_CAXGPP010000033.1"/>
</dbReference>
<dbReference type="InterPro" id="IPR037022">
    <property type="entry name" value="Formyl_trans_C_sf"/>
</dbReference>
<evidence type="ECO:0000256" key="8">
    <source>
        <dbReference type="HAMAP-Rule" id="MF_00182"/>
    </source>
</evidence>
<evidence type="ECO:0000256" key="3">
    <source>
        <dbReference type="ARBA" id="ARBA00012261"/>
    </source>
</evidence>
<keyword evidence="5 8" id="KW-0808">Transferase</keyword>
<gene>
    <name evidence="8" type="primary">fmt</name>
    <name evidence="11" type="ORF">D4A39_07870</name>
</gene>
<reference evidence="11 12" key="1">
    <citation type="submission" date="2018-09" db="EMBL/GenBank/DDBJ databases">
        <title>Alcanivorax profundi sp. nov., isolated from 1000 m-depth seawater of the Mariana Trench.</title>
        <authorList>
            <person name="Liu J."/>
        </authorList>
    </citation>
    <scope>NUCLEOTIDE SEQUENCE [LARGE SCALE GENOMIC DNA]</scope>
    <source>
        <strain evidence="11 12">MTEO17</strain>
    </source>
</reference>
<sequence length="326" mass="35114">MKPLRLAFAGTPDFAAASLQAVLDSPHEVVAVLTQPDRAAGRGKKVQMSPVKQLALAHHIDVLQPENLKGEAIRQQLRDLNLDALVVVAYGLIIPQAVLDIPRLGCLNVHGSLLPRWRGAAPIQRAISVGDTETGNTIMQMEAGLDTGPMLLSEALPIGDSETGGELHDRLAAQGARLLVTVLNDLEPYLANATVQPDDGVTYAHKLSKAEGQLDFRLPTRALYNRIRAFNPFPVAWVPLKGQPMRVWKASESPLPGKDDDEPGHILNVDDNGIQVATGDGILTLEELQLPGKRRMAVADLLRGNPDLFQVGEPLGDPLDTDRGDA</sequence>
<evidence type="ECO:0000256" key="1">
    <source>
        <dbReference type="ARBA" id="ARBA00002606"/>
    </source>
</evidence>
<keyword evidence="6 8" id="KW-0648">Protein biosynthesis</keyword>
<comment type="caution">
    <text evidence="11">The sequence shown here is derived from an EMBL/GenBank/DDBJ whole genome shotgun (WGS) entry which is preliminary data.</text>
</comment>
<dbReference type="GO" id="GO:0004479">
    <property type="term" value="F:methionyl-tRNA formyltransferase activity"/>
    <property type="evidence" value="ECO:0007669"/>
    <property type="project" value="UniProtKB-UniRule"/>
</dbReference>
<evidence type="ECO:0000256" key="6">
    <source>
        <dbReference type="ARBA" id="ARBA00022917"/>
    </source>
</evidence>
<dbReference type="GO" id="GO:0005829">
    <property type="term" value="C:cytosol"/>
    <property type="evidence" value="ECO:0007669"/>
    <property type="project" value="TreeGrafter"/>
</dbReference>
<evidence type="ECO:0000259" key="9">
    <source>
        <dbReference type="Pfam" id="PF00551"/>
    </source>
</evidence>
<organism evidence="11 12">
    <name type="scientific">Alcanivorax profundi</name>
    <dbReference type="NCBI Taxonomy" id="2338368"/>
    <lineage>
        <taxon>Bacteria</taxon>
        <taxon>Pseudomonadati</taxon>
        <taxon>Pseudomonadota</taxon>
        <taxon>Gammaproteobacteria</taxon>
        <taxon>Oceanospirillales</taxon>
        <taxon>Alcanivoracaceae</taxon>
        <taxon>Alcanivorax</taxon>
    </lineage>
</organism>
<comment type="function">
    <text evidence="1 8">Attaches a formyl group to the free amino group of methionyl-tRNA(fMet). The formyl group appears to play a dual role in the initiator identity of N-formylmethionyl-tRNA by promoting its recognition by IF2 and preventing the misappropriation of this tRNA by the elongation apparatus.</text>
</comment>
<dbReference type="Gene3D" id="3.40.50.170">
    <property type="entry name" value="Formyl transferase, N-terminal domain"/>
    <property type="match status" value="1"/>
</dbReference>
<comment type="catalytic activity">
    <reaction evidence="7 8">
        <text>L-methionyl-tRNA(fMet) + (6R)-10-formyltetrahydrofolate = N-formyl-L-methionyl-tRNA(fMet) + (6S)-5,6,7,8-tetrahydrofolate + H(+)</text>
        <dbReference type="Rhea" id="RHEA:24380"/>
        <dbReference type="Rhea" id="RHEA-COMP:9952"/>
        <dbReference type="Rhea" id="RHEA-COMP:9953"/>
        <dbReference type="ChEBI" id="CHEBI:15378"/>
        <dbReference type="ChEBI" id="CHEBI:57453"/>
        <dbReference type="ChEBI" id="CHEBI:78530"/>
        <dbReference type="ChEBI" id="CHEBI:78844"/>
        <dbReference type="ChEBI" id="CHEBI:195366"/>
        <dbReference type="EC" id="2.1.2.9"/>
    </reaction>
</comment>
<dbReference type="Proteomes" id="UP000283734">
    <property type="component" value="Unassembled WGS sequence"/>
</dbReference>
<evidence type="ECO:0000259" key="10">
    <source>
        <dbReference type="Pfam" id="PF02911"/>
    </source>
</evidence>
<dbReference type="HAMAP" id="MF_00182">
    <property type="entry name" value="Formyl_trans"/>
    <property type="match status" value="1"/>
</dbReference>
<dbReference type="Pfam" id="PF00551">
    <property type="entry name" value="Formyl_trans_N"/>
    <property type="match status" value="1"/>
</dbReference>
<evidence type="ECO:0000256" key="2">
    <source>
        <dbReference type="ARBA" id="ARBA00010699"/>
    </source>
</evidence>
<dbReference type="InterPro" id="IPR011034">
    <property type="entry name" value="Formyl_transferase-like_C_sf"/>
</dbReference>
<evidence type="ECO:0000256" key="4">
    <source>
        <dbReference type="ARBA" id="ARBA00016014"/>
    </source>
</evidence>
<dbReference type="EC" id="2.1.2.9" evidence="3 8"/>
<dbReference type="SUPFAM" id="SSF53328">
    <property type="entry name" value="Formyltransferase"/>
    <property type="match status" value="1"/>
</dbReference>
<evidence type="ECO:0000256" key="5">
    <source>
        <dbReference type="ARBA" id="ARBA00022679"/>
    </source>
</evidence>
<dbReference type="CDD" id="cd08646">
    <property type="entry name" value="FMT_core_Met-tRNA-FMT_N"/>
    <property type="match status" value="1"/>
</dbReference>
<feature type="domain" description="Formyl transferase N-terminal" evidence="9">
    <location>
        <begin position="5"/>
        <end position="183"/>
    </location>
</feature>
<feature type="domain" description="Formyl transferase C-terminal" evidence="10">
    <location>
        <begin position="206"/>
        <end position="305"/>
    </location>
</feature>
<dbReference type="PANTHER" id="PTHR11138:SF5">
    <property type="entry name" value="METHIONYL-TRNA FORMYLTRANSFERASE, MITOCHONDRIAL"/>
    <property type="match status" value="1"/>
</dbReference>
<dbReference type="InterPro" id="IPR041711">
    <property type="entry name" value="Met-tRNA-FMT_N"/>
</dbReference>
<dbReference type="InterPro" id="IPR002376">
    <property type="entry name" value="Formyl_transf_N"/>
</dbReference>
<comment type="similarity">
    <text evidence="2 8">Belongs to the Fmt family.</text>
</comment>
<dbReference type="InterPro" id="IPR005793">
    <property type="entry name" value="Formyl_trans_C"/>
</dbReference>
<dbReference type="InterPro" id="IPR036477">
    <property type="entry name" value="Formyl_transf_N_sf"/>
</dbReference>
<proteinExistence type="inferred from homology"/>
<dbReference type="Gene3D" id="3.10.25.10">
    <property type="entry name" value="Formyl transferase, C-terminal domain"/>
    <property type="match status" value="1"/>
</dbReference>
<dbReference type="InterPro" id="IPR044135">
    <property type="entry name" value="Met-tRNA-FMT_C"/>
</dbReference>
<dbReference type="CDD" id="cd08704">
    <property type="entry name" value="Met_tRNA_FMT_C"/>
    <property type="match status" value="1"/>
</dbReference>
<dbReference type="Pfam" id="PF02911">
    <property type="entry name" value="Formyl_trans_C"/>
    <property type="match status" value="1"/>
</dbReference>
<dbReference type="PANTHER" id="PTHR11138">
    <property type="entry name" value="METHIONYL-TRNA FORMYLTRANSFERASE"/>
    <property type="match status" value="1"/>
</dbReference>
<name>A0A418XZC1_9GAMM</name>
<dbReference type="InterPro" id="IPR001555">
    <property type="entry name" value="GART_AS"/>
</dbReference>
<keyword evidence="12" id="KW-1185">Reference proteome</keyword>
<evidence type="ECO:0000313" key="12">
    <source>
        <dbReference type="Proteomes" id="UP000283734"/>
    </source>
</evidence>
<dbReference type="EMBL" id="QYYA01000002">
    <property type="protein sequence ID" value="RJG18380.1"/>
    <property type="molecule type" value="Genomic_DNA"/>
</dbReference>